<feature type="transmembrane region" description="Helical" evidence="1">
    <location>
        <begin position="139"/>
        <end position="162"/>
    </location>
</feature>
<dbReference type="Proteomes" id="UP000199039">
    <property type="component" value="Unassembled WGS sequence"/>
</dbReference>
<keyword evidence="1" id="KW-0812">Transmembrane</keyword>
<gene>
    <name evidence="2" type="ORF">SAMN05216410_3139</name>
</gene>
<dbReference type="AlphaFoldDB" id="A0A1G6TMZ6"/>
<organism evidence="2 3">
    <name type="scientific">Sanguibacter gelidistatuariae</name>
    <dbReference type="NCBI Taxonomy" id="1814289"/>
    <lineage>
        <taxon>Bacteria</taxon>
        <taxon>Bacillati</taxon>
        <taxon>Actinomycetota</taxon>
        <taxon>Actinomycetes</taxon>
        <taxon>Micrococcales</taxon>
        <taxon>Sanguibacteraceae</taxon>
        <taxon>Sanguibacter</taxon>
    </lineage>
</organism>
<name>A0A1G6TMZ6_9MICO</name>
<keyword evidence="1" id="KW-0472">Membrane</keyword>
<accession>A0A1G6TMZ6</accession>
<dbReference type="EMBL" id="FMYH01000006">
    <property type="protein sequence ID" value="SDD29856.1"/>
    <property type="molecule type" value="Genomic_DNA"/>
</dbReference>
<dbReference type="SUPFAM" id="SSF51306">
    <property type="entry name" value="LexA/Signal peptidase"/>
    <property type="match status" value="1"/>
</dbReference>
<dbReference type="OrthoDB" id="3178064at2"/>
<keyword evidence="3" id="KW-1185">Reference proteome</keyword>
<feature type="transmembrane region" description="Helical" evidence="1">
    <location>
        <begin position="21"/>
        <end position="39"/>
    </location>
</feature>
<proteinExistence type="predicted"/>
<sequence length="195" mass="20586">MTAPQDQPTAGAPRARRLRSSVASLVLVGFMAGLVYFFWPTSLGGCSTLTIVSGHSMEPTYFTGDLVWSRCGEAAVGDVVVYTPPGVDGARVIHRITGGDGVDGWVIQGDNNTFIDPWTPDAALVVGIARAHIPHLGSAVYAIANPYIWLSLLLIAAAIYLWPRTPDAVPDAVPDELVGTALAPSRPAEPVRALL</sequence>
<evidence type="ECO:0000313" key="2">
    <source>
        <dbReference type="EMBL" id="SDD29856.1"/>
    </source>
</evidence>
<dbReference type="CDD" id="cd06462">
    <property type="entry name" value="Peptidase_S24_S26"/>
    <property type="match status" value="1"/>
</dbReference>
<dbReference type="InterPro" id="IPR036286">
    <property type="entry name" value="LexA/Signal_pep-like_sf"/>
</dbReference>
<protein>
    <submittedName>
        <fullName evidence="2">Signal peptidase, endoplasmic reticulum-type</fullName>
    </submittedName>
</protein>
<dbReference type="STRING" id="1814289.SAMN05216410_3139"/>
<evidence type="ECO:0000313" key="3">
    <source>
        <dbReference type="Proteomes" id="UP000199039"/>
    </source>
</evidence>
<dbReference type="RefSeq" id="WP_139185839.1">
    <property type="nucleotide sequence ID" value="NZ_FMYH01000006.1"/>
</dbReference>
<keyword evidence="1" id="KW-1133">Transmembrane helix</keyword>
<evidence type="ECO:0000256" key="1">
    <source>
        <dbReference type="SAM" id="Phobius"/>
    </source>
</evidence>
<reference evidence="2 3" key="1">
    <citation type="submission" date="2016-09" db="EMBL/GenBank/DDBJ databases">
        <authorList>
            <person name="Capua I."/>
            <person name="De Benedictis P."/>
            <person name="Joannis T."/>
            <person name="Lombin L.H."/>
            <person name="Cattoli G."/>
        </authorList>
    </citation>
    <scope>NUCLEOTIDE SEQUENCE [LARGE SCALE GENOMIC DNA]</scope>
    <source>
        <strain evidence="2 3">ISLP-3</strain>
    </source>
</reference>